<organism evidence="1 2">
    <name type="scientific">Xanthocytophaga agilis</name>
    <dbReference type="NCBI Taxonomy" id="3048010"/>
    <lineage>
        <taxon>Bacteria</taxon>
        <taxon>Pseudomonadati</taxon>
        <taxon>Bacteroidota</taxon>
        <taxon>Cytophagia</taxon>
        <taxon>Cytophagales</taxon>
        <taxon>Rhodocytophagaceae</taxon>
        <taxon>Xanthocytophaga</taxon>
    </lineage>
</organism>
<name>A0AAE3UIB1_9BACT</name>
<proteinExistence type="predicted"/>
<reference evidence="1" key="1">
    <citation type="submission" date="2023-05" db="EMBL/GenBank/DDBJ databases">
        <authorList>
            <person name="Zhang X."/>
        </authorList>
    </citation>
    <scope>NUCLEOTIDE SEQUENCE</scope>
    <source>
        <strain evidence="1">BD1B2-1</strain>
    </source>
</reference>
<dbReference type="Proteomes" id="UP001232063">
    <property type="component" value="Unassembled WGS sequence"/>
</dbReference>
<protein>
    <submittedName>
        <fullName evidence="1">Uncharacterized protein</fullName>
    </submittedName>
</protein>
<sequence>MNTTNRIDREIFDACIKAIERNDTEIFKSLLNFVENFWKLSIQYQSITHFDQYIYFPSFAYEHAYNLNKNSTRYLDLYKLCSQRPISTLNNIISYNLEKHDKKALLDNFIYSGICELNRLLYYTVRNKDVLTFRYVVDELIRYSGKIDYNLLTQYRFHIIIGIKFWILFLYSKDQITEGSVLNFLDSIPLKNYYSLDNQSYNRQYKLKDFTEAYKMNNDYLDWINWDYIQTDLSIEHSRPDPSSWLVFGSFIDLIQNDNPKLDATYFKYNILFPFKGKGSGYREIQIYGEQLKSNLDKWMNVITMYPMYKDKEKKGVDRKTRLKQKIDEILEHFNL</sequence>
<dbReference type="EMBL" id="JASJOU010000008">
    <property type="protein sequence ID" value="MDJ1503493.1"/>
    <property type="molecule type" value="Genomic_DNA"/>
</dbReference>
<evidence type="ECO:0000313" key="2">
    <source>
        <dbReference type="Proteomes" id="UP001232063"/>
    </source>
</evidence>
<dbReference type="AlphaFoldDB" id="A0AAE3UIB1"/>
<keyword evidence="2" id="KW-1185">Reference proteome</keyword>
<dbReference type="RefSeq" id="WP_314514106.1">
    <property type="nucleotide sequence ID" value="NZ_JASJOU010000008.1"/>
</dbReference>
<comment type="caution">
    <text evidence="1">The sequence shown here is derived from an EMBL/GenBank/DDBJ whole genome shotgun (WGS) entry which is preliminary data.</text>
</comment>
<evidence type="ECO:0000313" key="1">
    <source>
        <dbReference type="EMBL" id="MDJ1503493.1"/>
    </source>
</evidence>
<gene>
    <name evidence="1" type="ORF">QNI22_22690</name>
</gene>
<accession>A0AAE3UIB1</accession>